<feature type="compositionally biased region" description="Low complexity" evidence="2">
    <location>
        <begin position="18"/>
        <end position="32"/>
    </location>
</feature>
<feature type="compositionally biased region" description="Basic and acidic residues" evidence="2">
    <location>
        <begin position="338"/>
        <end position="351"/>
    </location>
</feature>
<keyword evidence="4" id="KW-1185">Reference proteome</keyword>
<feature type="region of interest" description="Disordered" evidence="2">
    <location>
        <begin position="267"/>
        <end position="290"/>
    </location>
</feature>
<keyword evidence="1" id="KW-0175">Coiled coil</keyword>
<name>A0A484LD51_9ASTE</name>
<evidence type="ECO:0000313" key="4">
    <source>
        <dbReference type="Proteomes" id="UP000595140"/>
    </source>
</evidence>
<dbReference type="OrthoDB" id="384458at2759"/>
<protein>
    <submittedName>
        <fullName evidence="3">Uncharacterized protein</fullName>
    </submittedName>
</protein>
<proteinExistence type="predicted"/>
<sequence length="534" mass="58949">MSSSSDRISSSEDRSSEDSNSSSSTGSSSLDSTPGQVPNSSIPDPHPVNQMTGETFVGRDDPVDDEPGPYDPENETRDAWEERLHAAGYFPLPTFYVLDIPSRVSKIALNKIRRRLPDGYTLLYEPNWPNIVEPHREDRIGFHTISLDAGIVFPLRPLLTESYRADLAAKALYSSKPVPVGSSFPKSPKSNRGWKEKFVFIEFPPFVTPLAGLKWNDHLLHQEYAASASSPDLEANLEVLMRGDPFTGRIFHYGSWVWRVESGGEGTSQAHEAAGRGVPSPGNTAEAEGQNHPDMEFEEFAIPDDQPAGDTGSSQANPARTFLVHQETVEILDEDEPQDNRSKGKEKEKAGRRTKKVGEIGPITADRLGMDSPTEVARLKKKNEELALILKSQTDELAKLSKMAGSLGAENTRLKEENGQLLDEVSETKREMAEKEENFPGRAAAWVEENKAEVARVMTASPEATMESFRLLYREPEGKKMITTIGSFGFKSGQKKDRAASHRILLKRDPAFTAASYGLAPIPEEDPTPPFPLD</sequence>
<evidence type="ECO:0000256" key="2">
    <source>
        <dbReference type="SAM" id="MobiDB-lite"/>
    </source>
</evidence>
<gene>
    <name evidence="3" type="ORF">CCAM_LOCUS15794</name>
</gene>
<feature type="region of interest" description="Disordered" evidence="2">
    <location>
        <begin position="329"/>
        <end position="354"/>
    </location>
</feature>
<feature type="coiled-coil region" evidence="1">
    <location>
        <begin position="376"/>
        <end position="438"/>
    </location>
</feature>
<feature type="compositionally biased region" description="Polar residues" evidence="2">
    <location>
        <begin position="33"/>
        <end position="42"/>
    </location>
</feature>
<reference evidence="3 4" key="1">
    <citation type="submission" date="2018-04" db="EMBL/GenBank/DDBJ databases">
        <authorList>
            <person name="Vogel A."/>
        </authorList>
    </citation>
    <scope>NUCLEOTIDE SEQUENCE [LARGE SCALE GENOMIC DNA]</scope>
</reference>
<organism evidence="3 4">
    <name type="scientific">Cuscuta campestris</name>
    <dbReference type="NCBI Taxonomy" id="132261"/>
    <lineage>
        <taxon>Eukaryota</taxon>
        <taxon>Viridiplantae</taxon>
        <taxon>Streptophyta</taxon>
        <taxon>Embryophyta</taxon>
        <taxon>Tracheophyta</taxon>
        <taxon>Spermatophyta</taxon>
        <taxon>Magnoliopsida</taxon>
        <taxon>eudicotyledons</taxon>
        <taxon>Gunneridae</taxon>
        <taxon>Pentapetalae</taxon>
        <taxon>asterids</taxon>
        <taxon>lamiids</taxon>
        <taxon>Solanales</taxon>
        <taxon>Convolvulaceae</taxon>
        <taxon>Cuscuteae</taxon>
        <taxon>Cuscuta</taxon>
        <taxon>Cuscuta subgen. Grammica</taxon>
        <taxon>Cuscuta sect. Cleistogrammica</taxon>
    </lineage>
</organism>
<feature type="region of interest" description="Disordered" evidence="2">
    <location>
        <begin position="1"/>
        <end position="76"/>
    </location>
</feature>
<dbReference type="AlphaFoldDB" id="A0A484LD51"/>
<accession>A0A484LD51</accession>
<evidence type="ECO:0000256" key="1">
    <source>
        <dbReference type="SAM" id="Coils"/>
    </source>
</evidence>
<dbReference type="EMBL" id="OOIL02001294">
    <property type="protein sequence ID" value="VFQ74018.1"/>
    <property type="molecule type" value="Genomic_DNA"/>
</dbReference>
<evidence type="ECO:0000313" key="3">
    <source>
        <dbReference type="EMBL" id="VFQ74018.1"/>
    </source>
</evidence>
<dbReference type="Proteomes" id="UP000595140">
    <property type="component" value="Unassembled WGS sequence"/>
</dbReference>